<protein>
    <submittedName>
        <fullName evidence="1">Uncharacterized protein</fullName>
    </submittedName>
</protein>
<dbReference type="Proteomes" id="UP001183619">
    <property type="component" value="Unassembled WGS sequence"/>
</dbReference>
<evidence type="ECO:0000313" key="1">
    <source>
        <dbReference type="EMBL" id="MDR7353938.1"/>
    </source>
</evidence>
<accession>A0ABU2B830</accession>
<name>A0ABU2B830_9CORY</name>
<keyword evidence="2" id="KW-1185">Reference proteome</keyword>
<evidence type="ECO:0000313" key="2">
    <source>
        <dbReference type="Proteomes" id="UP001183619"/>
    </source>
</evidence>
<proteinExistence type="predicted"/>
<organism evidence="1 2">
    <name type="scientific">Corynebacterium felinum</name>
    <dbReference type="NCBI Taxonomy" id="131318"/>
    <lineage>
        <taxon>Bacteria</taxon>
        <taxon>Bacillati</taxon>
        <taxon>Actinomycetota</taxon>
        <taxon>Actinomycetes</taxon>
        <taxon>Mycobacteriales</taxon>
        <taxon>Corynebacteriaceae</taxon>
        <taxon>Corynebacterium</taxon>
    </lineage>
</organism>
<sequence>MMADFFTPVHGKGDFFSIHIHRAGAQQVYSRDATGVQMCGQKENTPRNLRPDALGFALIQSGLFLACCGECALLKF</sequence>
<gene>
    <name evidence="1" type="ORF">J2S37_000476</name>
</gene>
<comment type="caution">
    <text evidence="1">The sequence shown here is derived from an EMBL/GenBank/DDBJ whole genome shotgun (WGS) entry which is preliminary data.</text>
</comment>
<dbReference type="EMBL" id="JAVDYF010000001">
    <property type="protein sequence ID" value="MDR7353938.1"/>
    <property type="molecule type" value="Genomic_DNA"/>
</dbReference>
<reference evidence="1 2" key="1">
    <citation type="submission" date="2023-07" db="EMBL/GenBank/DDBJ databases">
        <title>Sequencing the genomes of 1000 actinobacteria strains.</title>
        <authorList>
            <person name="Klenk H.-P."/>
        </authorList>
    </citation>
    <scope>NUCLEOTIDE SEQUENCE [LARGE SCALE GENOMIC DNA]</scope>
    <source>
        <strain evidence="1 2">DSM 44508</strain>
    </source>
</reference>